<dbReference type="InterPro" id="IPR017441">
    <property type="entry name" value="Protein_kinase_ATP_BS"/>
</dbReference>
<evidence type="ECO:0000256" key="6">
    <source>
        <dbReference type="ARBA" id="ARBA00022777"/>
    </source>
</evidence>
<evidence type="ECO:0000256" key="4">
    <source>
        <dbReference type="ARBA" id="ARBA00022679"/>
    </source>
</evidence>
<organism evidence="13 14">
    <name type="scientific">Chlamydomonas eustigma</name>
    <dbReference type="NCBI Taxonomy" id="1157962"/>
    <lineage>
        <taxon>Eukaryota</taxon>
        <taxon>Viridiplantae</taxon>
        <taxon>Chlorophyta</taxon>
        <taxon>core chlorophytes</taxon>
        <taxon>Chlorophyceae</taxon>
        <taxon>CS clade</taxon>
        <taxon>Chlamydomonadales</taxon>
        <taxon>Chlamydomonadaceae</taxon>
        <taxon>Chlamydomonas</taxon>
    </lineage>
</organism>
<feature type="binding site" evidence="10">
    <location>
        <position position="47"/>
    </location>
    <ligand>
        <name>ATP</name>
        <dbReference type="ChEBI" id="CHEBI:30616"/>
    </ligand>
</feature>
<dbReference type="Gene3D" id="1.10.510.10">
    <property type="entry name" value="Transferase(Phosphotransferase) domain 1"/>
    <property type="match status" value="1"/>
</dbReference>
<evidence type="ECO:0000256" key="1">
    <source>
        <dbReference type="ARBA" id="ARBA00008874"/>
    </source>
</evidence>
<comment type="catalytic activity">
    <reaction evidence="8">
        <text>L-threonyl-[protein] + ATP = O-phospho-L-threonyl-[protein] + ADP + H(+)</text>
        <dbReference type="Rhea" id="RHEA:46608"/>
        <dbReference type="Rhea" id="RHEA-COMP:11060"/>
        <dbReference type="Rhea" id="RHEA-COMP:11605"/>
        <dbReference type="ChEBI" id="CHEBI:15378"/>
        <dbReference type="ChEBI" id="CHEBI:30013"/>
        <dbReference type="ChEBI" id="CHEBI:30616"/>
        <dbReference type="ChEBI" id="CHEBI:61977"/>
        <dbReference type="ChEBI" id="CHEBI:456216"/>
        <dbReference type="EC" id="2.7.11.1"/>
    </reaction>
</comment>
<dbReference type="PANTHER" id="PTHR48012:SF10">
    <property type="entry name" value="FI20177P1"/>
    <property type="match status" value="1"/>
</dbReference>
<dbReference type="OrthoDB" id="248923at2759"/>
<name>A0A250WYE9_9CHLO</name>
<keyword evidence="6" id="KW-0418">Kinase</keyword>
<dbReference type="GO" id="GO:0005524">
    <property type="term" value="F:ATP binding"/>
    <property type="evidence" value="ECO:0007669"/>
    <property type="project" value="UniProtKB-UniRule"/>
</dbReference>
<dbReference type="InterPro" id="IPR050629">
    <property type="entry name" value="STE20/SPS1-PAK"/>
</dbReference>
<evidence type="ECO:0000313" key="13">
    <source>
        <dbReference type="EMBL" id="GAX75530.1"/>
    </source>
</evidence>
<dbReference type="SMART" id="SM00220">
    <property type="entry name" value="S_TKc"/>
    <property type="match status" value="1"/>
</dbReference>
<dbReference type="PANTHER" id="PTHR48012">
    <property type="entry name" value="STERILE20-LIKE KINASE, ISOFORM B-RELATED"/>
    <property type="match status" value="1"/>
</dbReference>
<dbReference type="FunFam" id="3.30.200.20:FF:000042">
    <property type="entry name" value="Aurora kinase A"/>
    <property type="match status" value="1"/>
</dbReference>
<evidence type="ECO:0000256" key="7">
    <source>
        <dbReference type="ARBA" id="ARBA00022840"/>
    </source>
</evidence>
<evidence type="ECO:0000256" key="11">
    <source>
        <dbReference type="SAM" id="MobiDB-lite"/>
    </source>
</evidence>
<dbReference type="GO" id="GO:0005737">
    <property type="term" value="C:cytoplasm"/>
    <property type="evidence" value="ECO:0007669"/>
    <property type="project" value="TreeGrafter"/>
</dbReference>
<proteinExistence type="inferred from homology"/>
<evidence type="ECO:0000256" key="10">
    <source>
        <dbReference type="PROSITE-ProRule" id="PRU10141"/>
    </source>
</evidence>
<keyword evidence="14" id="KW-1185">Reference proteome</keyword>
<feature type="domain" description="Protein kinase" evidence="12">
    <location>
        <begin position="18"/>
        <end position="281"/>
    </location>
</feature>
<keyword evidence="7 10" id="KW-0067">ATP-binding</keyword>
<sequence length="614" mass="66459">MSDLSALDAVDSDPRKRYSVQTVLGKGSYGTVYKAVDLETGDTVAIKVISLADQPSEDFQQIEKEIDFLSSCNHPNVVRYLGSFQSGSELWIVMEYCSGGSVSDILTVMGEPLAEELIAYICSEALKGLAYLHSLGKVHRDIKCGNILLSHGGHVKIADFGVAAQLTNTMSKRNTFIGTPHWMAPEVIQESRYDGKVDVWALGISAIEMAELSPPRWKVHPLRVIFMISREAAPKLEKQPEQWSPVFHDFIAQCLMKVILVYDPLFLVALKETRRRLAPFYGDGRDQSRDQNPASQYGTVIEHDAGTMIVHSSGTMVVHDTGTMVVRDGDSAPLPFQQLLTGKPDSDPARQQQHQAEEGQQQQHQHWGSTMVVKRGGGDSQDDLLDLKQAVAATPQNSRGPAVQSGYWAAVQAAAADVGNIHSAAAAAGGKASPVVPHLAGSHQAGPYDSPAISHKSDLQRTKDRLQAMYTGGLVLPVPFLRAAGAHPLALLDSKAATRRSQLNAEVDLGLLPAPSGNISGLDAEVYNVMLKLYKESSSASGQDTTCDSSQLGPLALPHALIQRLNEDPGLQNLIRTHGFNIKASQLHLDPNACEKLKGCLEELSSTIKTLAYL</sequence>
<protein>
    <recommendedName>
        <fullName evidence="2">non-specific serine/threonine protein kinase</fullName>
        <ecNumber evidence="2">2.7.11.1</ecNumber>
    </recommendedName>
</protein>
<evidence type="ECO:0000313" key="14">
    <source>
        <dbReference type="Proteomes" id="UP000232323"/>
    </source>
</evidence>
<evidence type="ECO:0000256" key="8">
    <source>
        <dbReference type="ARBA" id="ARBA00047899"/>
    </source>
</evidence>
<evidence type="ECO:0000256" key="5">
    <source>
        <dbReference type="ARBA" id="ARBA00022741"/>
    </source>
</evidence>
<feature type="region of interest" description="Disordered" evidence="11">
    <location>
        <begin position="328"/>
        <end position="367"/>
    </location>
</feature>
<dbReference type="InterPro" id="IPR011009">
    <property type="entry name" value="Kinase-like_dom_sf"/>
</dbReference>
<evidence type="ECO:0000256" key="3">
    <source>
        <dbReference type="ARBA" id="ARBA00022527"/>
    </source>
</evidence>
<dbReference type="SUPFAM" id="SSF56112">
    <property type="entry name" value="Protein kinase-like (PK-like)"/>
    <property type="match status" value="1"/>
</dbReference>
<evidence type="ECO:0000256" key="9">
    <source>
        <dbReference type="ARBA" id="ARBA00048679"/>
    </source>
</evidence>
<dbReference type="EMBL" id="BEGY01000012">
    <property type="protein sequence ID" value="GAX75530.1"/>
    <property type="molecule type" value="Genomic_DNA"/>
</dbReference>
<gene>
    <name evidence="13" type="ORF">CEUSTIGMA_g2973.t1</name>
</gene>
<dbReference type="EC" id="2.7.11.1" evidence="2"/>
<feature type="compositionally biased region" description="Low complexity" evidence="11">
    <location>
        <begin position="351"/>
        <end position="366"/>
    </location>
</feature>
<dbReference type="Proteomes" id="UP000232323">
    <property type="component" value="Unassembled WGS sequence"/>
</dbReference>
<dbReference type="Pfam" id="PF00069">
    <property type="entry name" value="Pkinase"/>
    <property type="match status" value="1"/>
</dbReference>
<dbReference type="GO" id="GO:0004674">
    <property type="term" value="F:protein serine/threonine kinase activity"/>
    <property type="evidence" value="ECO:0007669"/>
    <property type="project" value="UniProtKB-KW"/>
</dbReference>
<dbReference type="AlphaFoldDB" id="A0A250WYE9"/>
<dbReference type="STRING" id="1157962.A0A250WYE9"/>
<reference evidence="13 14" key="1">
    <citation type="submission" date="2017-08" db="EMBL/GenBank/DDBJ databases">
        <title>Acidophilic green algal genome provides insights into adaptation to an acidic environment.</title>
        <authorList>
            <person name="Hirooka S."/>
            <person name="Hirose Y."/>
            <person name="Kanesaki Y."/>
            <person name="Higuchi S."/>
            <person name="Fujiwara T."/>
            <person name="Onuma R."/>
            <person name="Era A."/>
            <person name="Ohbayashi R."/>
            <person name="Uzuka A."/>
            <person name="Nozaki H."/>
            <person name="Yoshikawa H."/>
            <person name="Miyagishima S.Y."/>
        </authorList>
    </citation>
    <scope>NUCLEOTIDE SEQUENCE [LARGE SCALE GENOMIC DNA]</scope>
    <source>
        <strain evidence="13 14">NIES-2499</strain>
    </source>
</reference>
<keyword evidence="5 10" id="KW-0547">Nucleotide-binding</keyword>
<dbReference type="PROSITE" id="PS00107">
    <property type="entry name" value="PROTEIN_KINASE_ATP"/>
    <property type="match status" value="1"/>
</dbReference>
<accession>A0A250WYE9</accession>
<comment type="catalytic activity">
    <reaction evidence="9">
        <text>L-seryl-[protein] + ATP = O-phospho-L-seryl-[protein] + ADP + H(+)</text>
        <dbReference type="Rhea" id="RHEA:17989"/>
        <dbReference type="Rhea" id="RHEA-COMP:9863"/>
        <dbReference type="Rhea" id="RHEA-COMP:11604"/>
        <dbReference type="ChEBI" id="CHEBI:15378"/>
        <dbReference type="ChEBI" id="CHEBI:29999"/>
        <dbReference type="ChEBI" id="CHEBI:30616"/>
        <dbReference type="ChEBI" id="CHEBI:83421"/>
        <dbReference type="ChEBI" id="CHEBI:456216"/>
        <dbReference type="EC" id="2.7.11.1"/>
    </reaction>
</comment>
<dbReference type="InterPro" id="IPR000719">
    <property type="entry name" value="Prot_kinase_dom"/>
</dbReference>
<comment type="caution">
    <text evidence="13">The sequence shown here is derived from an EMBL/GenBank/DDBJ whole genome shotgun (WGS) entry which is preliminary data.</text>
</comment>
<dbReference type="PROSITE" id="PS50011">
    <property type="entry name" value="PROTEIN_KINASE_DOM"/>
    <property type="match status" value="1"/>
</dbReference>
<evidence type="ECO:0000256" key="2">
    <source>
        <dbReference type="ARBA" id="ARBA00012513"/>
    </source>
</evidence>
<comment type="similarity">
    <text evidence="1">Belongs to the protein kinase superfamily. STE Ser/Thr protein kinase family. STE20 subfamily.</text>
</comment>
<evidence type="ECO:0000259" key="12">
    <source>
        <dbReference type="PROSITE" id="PS50011"/>
    </source>
</evidence>
<keyword evidence="3" id="KW-0723">Serine/threonine-protein kinase</keyword>
<keyword evidence="4" id="KW-0808">Transferase</keyword>